<dbReference type="InterPro" id="IPR052344">
    <property type="entry name" value="Transposase-related"/>
</dbReference>
<keyword evidence="1" id="KW-0175">Coiled coil</keyword>
<evidence type="ECO:0000259" key="6">
    <source>
        <dbReference type="Pfam" id="PF13817"/>
    </source>
</evidence>
<evidence type="ECO:0000313" key="8">
    <source>
        <dbReference type="Proteomes" id="UP000281813"/>
    </source>
</evidence>
<dbReference type="RefSeq" id="WP_121134848.1">
    <property type="nucleotide sequence ID" value="NZ_RBZO01000070.1"/>
</dbReference>
<keyword evidence="8" id="KW-1185">Reference proteome</keyword>
<dbReference type="PANTHER" id="PTHR33678">
    <property type="entry name" value="BLL1576 PROTEIN"/>
    <property type="match status" value="1"/>
</dbReference>
<evidence type="ECO:0000256" key="2">
    <source>
        <dbReference type="SAM" id="MobiDB-lite"/>
    </source>
</evidence>
<feature type="domain" description="Transposase IS66 C-terminal" evidence="6">
    <location>
        <begin position="476"/>
        <end position="517"/>
    </location>
</feature>
<feature type="region of interest" description="Disordered" evidence="2">
    <location>
        <begin position="61"/>
        <end position="94"/>
    </location>
</feature>
<name>A0A494YR09_9BACI</name>
<dbReference type="Pfam" id="PF13007">
    <property type="entry name" value="LZ_Tnp_IS66"/>
    <property type="match status" value="1"/>
</dbReference>
<feature type="compositionally biased region" description="Acidic residues" evidence="2">
    <location>
        <begin position="75"/>
        <end position="88"/>
    </location>
</feature>
<sequence>MVHTSYGNNEKLIQLLEKQLAHSNEQNKNLSKKLDESSKQIEGLTEQIRHLTKLLYGSKTEQSKYNMPDGQTSLFDDDPSFTDSEQTEEQSQQKISYTVERKTKNKKRNDSLRDDIEVETIHHHPKNKTCDCCQEQMLEFASTIVREEAVFIPARMKKIQHMEHAYECKYCKGDSLQKAQIKRGKAPHAPIQRSLASPSVLSKVIYDKFIQYLPLYRQVKEWERYGLHTNDKNLSNWVIRASQDWLLPVYEHMKQMMIDKSILHVDETYGQIINRSDGKSGQSNAYNWVFRSVPSQGPTIVLFQSALSRARSVLQSFIEGFSGTIVCDGYSAYDKIKGVTFANCWAHTRRYWLKVDSKNGQIGVQYCDNLYQLERKFKHLSPSKRRKERQKYSKPIVEEFLGWVEQSPFYGRNALAKAADYTLNHASGLKAFLEDGRIEIDNNPAENAIRPNVIGRKNWLFSVSEAGAKANAICLSIAETAKVNGVDFYTYLVKLLTELPNLDIHRKPEILNQYMPWSKIIQEECANKVK</sequence>
<evidence type="ECO:0000313" key="7">
    <source>
        <dbReference type="EMBL" id="RKQ11289.1"/>
    </source>
</evidence>
<protein>
    <submittedName>
        <fullName evidence="7">IS66 family transposase</fullName>
    </submittedName>
</protein>
<dbReference type="InterPro" id="IPR024474">
    <property type="entry name" value="Znf_dom_IS66"/>
</dbReference>
<dbReference type="Pfam" id="PF13005">
    <property type="entry name" value="zf-IS66"/>
    <property type="match status" value="1"/>
</dbReference>
<dbReference type="InterPro" id="IPR004291">
    <property type="entry name" value="Transposase_IS66_central"/>
</dbReference>
<dbReference type="EMBL" id="RBZO01000070">
    <property type="protein sequence ID" value="RKQ11289.1"/>
    <property type="molecule type" value="Genomic_DNA"/>
</dbReference>
<gene>
    <name evidence="7" type="ORF">D8M05_19880</name>
</gene>
<organism evidence="7 8">
    <name type="scientific">Oceanobacillus bengalensis</name>
    <dbReference type="NCBI Taxonomy" id="1435466"/>
    <lineage>
        <taxon>Bacteria</taxon>
        <taxon>Bacillati</taxon>
        <taxon>Bacillota</taxon>
        <taxon>Bacilli</taxon>
        <taxon>Bacillales</taxon>
        <taxon>Bacillaceae</taxon>
        <taxon>Oceanobacillus</taxon>
    </lineage>
</organism>
<dbReference type="Proteomes" id="UP000281813">
    <property type="component" value="Unassembled WGS sequence"/>
</dbReference>
<dbReference type="Pfam" id="PF13817">
    <property type="entry name" value="DDE_Tnp_IS66_C"/>
    <property type="match status" value="1"/>
</dbReference>
<proteinExistence type="predicted"/>
<evidence type="ECO:0000259" key="5">
    <source>
        <dbReference type="Pfam" id="PF13007"/>
    </source>
</evidence>
<dbReference type="NCBIfam" id="NF033517">
    <property type="entry name" value="transpos_IS66"/>
    <property type="match status" value="1"/>
</dbReference>
<dbReference type="InterPro" id="IPR024463">
    <property type="entry name" value="Transposase_TnpC_homeodom"/>
</dbReference>
<evidence type="ECO:0000259" key="3">
    <source>
        <dbReference type="Pfam" id="PF03050"/>
    </source>
</evidence>
<dbReference type="InterPro" id="IPR039552">
    <property type="entry name" value="IS66_C"/>
</dbReference>
<comment type="caution">
    <text evidence="7">The sequence shown here is derived from an EMBL/GenBank/DDBJ whole genome shotgun (WGS) entry which is preliminary data.</text>
</comment>
<accession>A0A494YR09</accession>
<dbReference type="OrthoDB" id="9760067at2"/>
<feature type="domain" description="Transposase IS66 central" evidence="3">
    <location>
        <begin position="193"/>
        <end position="469"/>
    </location>
</feature>
<dbReference type="AlphaFoldDB" id="A0A494YR09"/>
<evidence type="ECO:0000259" key="4">
    <source>
        <dbReference type="Pfam" id="PF13005"/>
    </source>
</evidence>
<evidence type="ECO:0000256" key="1">
    <source>
        <dbReference type="SAM" id="Coils"/>
    </source>
</evidence>
<dbReference type="Pfam" id="PF03050">
    <property type="entry name" value="DDE_Tnp_IS66"/>
    <property type="match status" value="1"/>
</dbReference>
<reference evidence="7 8" key="1">
    <citation type="journal article" date="2015" name="Antonie Van Leeuwenhoek">
        <title>Oceanobacillus bengalensis sp. nov., a bacterium isolated from seawater of the Bay of Bengal.</title>
        <authorList>
            <person name="Yongchang O."/>
            <person name="Xiang W."/>
            <person name="Wang G."/>
        </authorList>
    </citation>
    <scope>NUCLEOTIDE SEQUENCE [LARGE SCALE GENOMIC DNA]</scope>
    <source>
        <strain evidence="7 8">MCCC 1K00260</strain>
    </source>
</reference>
<feature type="coiled-coil region" evidence="1">
    <location>
        <begin position="13"/>
        <end position="54"/>
    </location>
</feature>
<feature type="domain" description="Transposase IS66 zinc-finger binding" evidence="4">
    <location>
        <begin position="128"/>
        <end position="171"/>
    </location>
</feature>
<feature type="domain" description="Transposase TnpC homeodomain" evidence="5">
    <location>
        <begin position="44"/>
        <end position="121"/>
    </location>
</feature>
<feature type="compositionally biased region" description="Polar residues" evidence="2">
    <location>
        <begin position="61"/>
        <end position="74"/>
    </location>
</feature>